<dbReference type="eggNOG" id="ENOG502QQ86">
    <property type="taxonomic scope" value="Eukaryota"/>
</dbReference>
<dbReference type="STRING" id="564608.C1N2L4"/>
<feature type="region of interest" description="Disordered" evidence="2">
    <location>
        <begin position="308"/>
        <end position="333"/>
    </location>
</feature>
<feature type="compositionally biased region" description="Low complexity" evidence="2">
    <location>
        <begin position="103"/>
        <end position="119"/>
    </location>
</feature>
<dbReference type="OrthoDB" id="2161379at2759"/>
<dbReference type="PROSITE" id="PS50082">
    <property type="entry name" value="WD_REPEATS_2"/>
    <property type="match status" value="1"/>
</dbReference>
<dbReference type="InterPro" id="IPR036322">
    <property type="entry name" value="WD40_repeat_dom_sf"/>
</dbReference>
<organism evidence="4">
    <name type="scientific">Micromonas pusilla (strain CCMP1545)</name>
    <name type="common">Picoplanktonic green alga</name>
    <dbReference type="NCBI Taxonomy" id="564608"/>
    <lineage>
        <taxon>Eukaryota</taxon>
        <taxon>Viridiplantae</taxon>
        <taxon>Chlorophyta</taxon>
        <taxon>Mamiellophyceae</taxon>
        <taxon>Mamiellales</taxon>
        <taxon>Mamiellaceae</taxon>
        <taxon>Micromonas</taxon>
    </lineage>
</organism>
<accession>C1N2L4</accession>
<keyword evidence="4" id="KW-1185">Reference proteome</keyword>
<dbReference type="OMA" id="GHINICS"/>
<evidence type="ECO:0000256" key="2">
    <source>
        <dbReference type="SAM" id="MobiDB-lite"/>
    </source>
</evidence>
<dbReference type="GeneID" id="9687546"/>
<feature type="compositionally biased region" description="Gly residues" evidence="2">
    <location>
        <begin position="309"/>
        <end position="333"/>
    </location>
</feature>
<sequence>MQKTRALAAPKEMRVGSLLCAALSPHDDGATIVVGGERATALVFDLRAPSSRVTAHALSASTGCFDADDAVNAVAFNPTRPHALYCASGARVDAWDLRALPSTTTTTRSKSKSKSTSPSSGGGGSALGSPLHRYAFNADEINSIVIDAKGGAMACADDAGEVVAVDVSSPSSVDGKLLKRLRVGGHSNIASGACFREHKPWDVVSGGLDCAIVKWDRSRASAVASWRVSDLAAEDDAAAAADDDDDAAAAAASTSNAMNPPMVHAVAVASAVECGAALDPRARRLVAAACGDGTVALVDVDLPAAAARGAGGGKGKSKRGGAGGGGDASGGNGGGAFGGARRAVFLGRRGGGHASACTAVRFPGRFDGARVLSGGNDGVVKLWDWRVAAGMADSGADSGADAGADAAPAPPAATGLVCETAHGRKVNALTCRGADAGGGGGGDWLFVCDTSSRLSAYALRG</sequence>
<dbReference type="EMBL" id="GG663745">
    <property type="protein sequence ID" value="EEH53607.1"/>
    <property type="molecule type" value="Genomic_DNA"/>
</dbReference>
<proteinExistence type="predicted"/>
<dbReference type="PANTHER" id="PTHR45296">
    <property type="entry name" value="TRANSDUCIN/WD40 REPEAT-LIKE SUPERFAMILY PROTEIN"/>
    <property type="match status" value="1"/>
</dbReference>
<dbReference type="Proteomes" id="UP000001876">
    <property type="component" value="Unassembled WGS sequence"/>
</dbReference>
<dbReference type="SMART" id="SM00320">
    <property type="entry name" value="WD40"/>
    <property type="match status" value="5"/>
</dbReference>
<name>C1N2L4_MICPC</name>
<reference evidence="3 4" key="1">
    <citation type="journal article" date="2009" name="Science">
        <title>Green evolution and dynamic adaptations revealed by genomes of the marine picoeukaryotes Micromonas.</title>
        <authorList>
            <person name="Worden A.Z."/>
            <person name="Lee J.H."/>
            <person name="Mock T."/>
            <person name="Rouze P."/>
            <person name="Simmons M.P."/>
            <person name="Aerts A.L."/>
            <person name="Allen A.E."/>
            <person name="Cuvelier M.L."/>
            <person name="Derelle E."/>
            <person name="Everett M.V."/>
            <person name="Foulon E."/>
            <person name="Grimwood J."/>
            <person name="Gundlach H."/>
            <person name="Henrissat B."/>
            <person name="Napoli C."/>
            <person name="McDonald S.M."/>
            <person name="Parker M.S."/>
            <person name="Rombauts S."/>
            <person name="Salamov A."/>
            <person name="Von Dassow P."/>
            <person name="Badger J.H."/>
            <person name="Coutinho P.M."/>
            <person name="Demir E."/>
            <person name="Dubchak I."/>
            <person name="Gentemann C."/>
            <person name="Eikrem W."/>
            <person name="Gready J.E."/>
            <person name="John U."/>
            <person name="Lanier W."/>
            <person name="Lindquist E.A."/>
            <person name="Lucas S."/>
            <person name="Mayer K.F."/>
            <person name="Moreau H."/>
            <person name="Not F."/>
            <person name="Otillar R."/>
            <person name="Panaud O."/>
            <person name="Pangilinan J."/>
            <person name="Paulsen I."/>
            <person name="Piegu B."/>
            <person name="Poliakov A."/>
            <person name="Robbens S."/>
            <person name="Schmutz J."/>
            <person name="Toulza E."/>
            <person name="Wyss T."/>
            <person name="Zelensky A."/>
            <person name="Zhou K."/>
            <person name="Armbrust E.V."/>
            <person name="Bhattacharya D."/>
            <person name="Goodenough U.W."/>
            <person name="Van de Peer Y."/>
            <person name="Grigoriev I.V."/>
        </authorList>
    </citation>
    <scope>NUCLEOTIDE SEQUENCE [LARGE SCALE GENOMIC DNA]</scope>
    <source>
        <strain evidence="3 4">CCMP1545</strain>
    </source>
</reference>
<dbReference type="SUPFAM" id="SSF50978">
    <property type="entry name" value="WD40 repeat-like"/>
    <property type="match status" value="1"/>
</dbReference>
<dbReference type="InterPro" id="IPR001680">
    <property type="entry name" value="WD40_rpt"/>
</dbReference>
<evidence type="ECO:0000256" key="1">
    <source>
        <dbReference type="PROSITE-ProRule" id="PRU00221"/>
    </source>
</evidence>
<evidence type="ECO:0000313" key="4">
    <source>
        <dbReference type="Proteomes" id="UP000001876"/>
    </source>
</evidence>
<protein>
    <submittedName>
        <fullName evidence="3">Predicted protein</fullName>
    </submittedName>
</protein>
<dbReference type="PANTHER" id="PTHR45296:SF1">
    <property type="entry name" value="TRANSDUCIN_WD40 REPEAT-LIKE SUPERFAMILY PROTEIN"/>
    <property type="match status" value="1"/>
</dbReference>
<dbReference type="KEGG" id="mpp:MICPUCDRAFT_51576"/>
<feature type="region of interest" description="Disordered" evidence="2">
    <location>
        <begin position="103"/>
        <end position="126"/>
    </location>
</feature>
<dbReference type="RefSeq" id="XP_003061895.1">
    <property type="nucleotide sequence ID" value="XM_003061849.1"/>
</dbReference>
<dbReference type="Gene3D" id="2.130.10.10">
    <property type="entry name" value="YVTN repeat-like/Quinoprotein amine dehydrogenase"/>
    <property type="match status" value="2"/>
</dbReference>
<evidence type="ECO:0000313" key="3">
    <source>
        <dbReference type="EMBL" id="EEH53607.1"/>
    </source>
</evidence>
<dbReference type="InterPro" id="IPR015943">
    <property type="entry name" value="WD40/YVTN_repeat-like_dom_sf"/>
</dbReference>
<dbReference type="Pfam" id="PF00400">
    <property type="entry name" value="WD40"/>
    <property type="match status" value="1"/>
</dbReference>
<gene>
    <name evidence="3" type="ORF">MICPUCDRAFT_51576</name>
</gene>
<dbReference type="AlphaFoldDB" id="C1N2L4"/>
<feature type="repeat" description="WD" evidence="1">
    <location>
        <begin position="350"/>
        <end position="384"/>
    </location>
</feature>
<keyword evidence="1" id="KW-0853">WD repeat</keyword>